<feature type="chain" id="PRO_5035167652" evidence="3">
    <location>
        <begin position="21"/>
        <end position="737"/>
    </location>
</feature>
<dbReference type="PROSITE" id="PS00022">
    <property type="entry name" value="EGF_1"/>
    <property type="match status" value="1"/>
</dbReference>
<keyword evidence="2" id="KW-1133">Transmembrane helix</keyword>
<evidence type="ECO:0000256" key="3">
    <source>
        <dbReference type="SAM" id="SignalP"/>
    </source>
</evidence>
<evidence type="ECO:0000259" key="4">
    <source>
        <dbReference type="PROSITE" id="PS50024"/>
    </source>
</evidence>
<sequence length="737" mass="79365">MGTLQWALALLILICGFVQDSTVILNFAQSSTTSSSNGTVTDTPPFDNTTSDFNGTVTTDTPPPDNSTNDFNGTVTTDTPPPDNSTNDVNGTVTTDTPPPDNTTNDVNGTVTTDTPPPDNTTNDVNGTVTTDTPPFDNTTNDVNGTVTTDTPPPDNTTNDVNGTVTTDTPSFDNTTNDFNGTVTTDTPSFDNTTNDVNGTVTTDTPSFDNTTNDFNGTVTTDTPSFDNTTNDFNGTVTTDTPSFDNTTNDFNGTVTTDTPPSDNTTNDVNGTVTTDTPPFDNTTNDFNGTVTTDTPSFDNTTNDFNGTVTTDTPPFDNTTSISSSTTSTNKGHCVNGHLIGSLCVCDENFHGSRCESISNDIRPGGGPFIAKAKVTVVVSNMEYSANLTDKESDQYRAFEDRFQREMGKLYQSIADYVGVRITSIKPGSVVVEHEVLLTVDLISGHEQYNNSVRELKETLIGKDSTSNAPGFLEFNASRTEIQDRALDVTGLCSEFIPEEMRQYFYGVNESNSLLCASNCSAQNPEFFDCNAGQCSVSTAGPHCYCQTSGQFWYTGERCGTSVSKAGVIAGVTVGLIALAIIIITLAIIICRCGKNKAKERLTDNEQLWYEGWDGERFNKGQLRNSGSESNSTSGIQNPEYYNLDFKPALDKVDPHIKSSVVAAAYQLPIRQHVALASGSEVCHKMADAPRSLVNKRDFPRDLTEARQNPQRLIDGFNTQWVLSGEPSSPNPRPNTT</sequence>
<dbReference type="SUPFAM" id="SSF82671">
    <property type="entry name" value="SEA domain"/>
    <property type="match status" value="1"/>
</dbReference>
<dbReference type="InterPro" id="IPR036364">
    <property type="entry name" value="SEA_dom_sf"/>
</dbReference>
<evidence type="ECO:0000313" key="7">
    <source>
        <dbReference type="Xenbase" id="XB-GENE-29095271"/>
    </source>
</evidence>
<proteinExistence type="predicted"/>
<dbReference type="RefSeq" id="XP_031754111.1">
    <property type="nucleotide sequence ID" value="XM_031898251.1"/>
</dbReference>
<feature type="compositionally biased region" description="Low complexity" evidence="1">
    <location>
        <begin position="254"/>
        <end position="288"/>
    </location>
</feature>
<dbReference type="AGR" id="Xenbase:XB-GENE-29095271"/>
<dbReference type="GeneID" id="116409571"/>
<feature type="compositionally biased region" description="Polar residues" evidence="1">
    <location>
        <begin position="206"/>
        <end position="253"/>
    </location>
</feature>
<name>A0A8J1JBT6_XENTR</name>
<dbReference type="Xenbase" id="XB-GENE-29095271">
    <property type="gene designation" value="LOC116409571"/>
</dbReference>
<keyword evidence="5" id="KW-1185">Reference proteome</keyword>
<dbReference type="AlphaFoldDB" id="A0A8J1JBT6"/>
<keyword evidence="3" id="KW-0732">Signal</keyword>
<evidence type="ECO:0000256" key="1">
    <source>
        <dbReference type="SAM" id="MobiDB-lite"/>
    </source>
</evidence>
<feature type="compositionally biased region" description="Low complexity" evidence="1">
    <location>
        <begin position="54"/>
        <end position="170"/>
    </location>
</feature>
<dbReference type="Proteomes" id="UP000008143">
    <property type="component" value="Chromosome 3"/>
</dbReference>
<dbReference type="PROSITE" id="PS50024">
    <property type="entry name" value="SEA"/>
    <property type="match status" value="1"/>
</dbReference>
<reference evidence="6" key="1">
    <citation type="submission" date="2025-08" db="UniProtKB">
        <authorList>
            <consortium name="RefSeq"/>
        </authorList>
    </citation>
    <scope>IDENTIFICATION</scope>
    <source>
        <strain evidence="6">Nigerian</strain>
        <tissue evidence="6">Liver and blood</tissue>
    </source>
</reference>
<evidence type="ECO:0000256" key="2">
    <source>
        <dbReference type="SAM" id="Phobius"/>
    </source>
</evidence>
<evidence type="ECO:0000313" key="6">
    <source>
        <dbReference type="RefSeq" id="XP_031754111.1"/>
    </source>
</evidence>
<keyword evidence="2" id="KW-0472">Membrane</keyword>
<dbReference type="InterPro" id="IPR053311">
    <property type="entry name" value="Mucosal_Integrity_Assoc"/>
</dbReference>
<dbReference type="Gene3D" id="3.30.70.960">
    <property type="entry name" value="SEA domain"/>
    <property type="match status" value="1"/>
</dbReference>
<feature type="compositionally biased region" description="Polar residues" evidence="1">
    <location>
        <begin position="289"/>
        <end position="318"/>
    </location>
</feature>
<dbReference type="OMA" id="NMTTMPG"/>
<dbReference type="PANTHER" id="PTHR37999:SF2">
    <property type="entry name" value="MUCIN-17"/>
    <property type="match status" value="1"/>
</dbReference>
<dbReference type="PANTHER" id="PTHR37999">
    <property type="entry name" value="MUCIN-17"/>
    <property type="match status" value="1"/>
</dbReference>
<feature type="compositionally biased region" description="Low complexity" evidence="1">
    <location>
        <begin position="319"/>
        <end position="329"/>
    </location>
</feature>
<evidence type="ECO:0000313" key="5">
    <source>
        <dbReference type="Proteomes" id="UP000008143"/>
    </source>
</evidence>
<feature type="domain" description="SEA" evidence="4">
    <location>
        <begin position="365"/>
        <end position="487"/>
    </location>
</feature>
<dbReference type="SMART" id="SM00200">
    <property type="entry name" value="SEA"/>
    <property type="match status" value="1"/>
</dbReference>
<feature type="compositionally biased region" description="Low complexity" evidence="1">
    <location>
        <begin position="191"/>
        <end position="205"/>
    </location>
</feature>
<feature type="signal peptide" evidence="3">
    <location>
        <begin position="1"/>
        <end position="20"/>
    </location>
</feature>
<feature type="transmembrane region" description="Helical" evidence="2">
    <location>
        <begin position="568"/>
        <end position="591"/>
    </location>
</feature>
<dbReference type="Pfam" id="PF01390">
    <property type="entry name" value="SEA"/>
    <property type="match status" value="1"/>
</dbReference>
<dbReference type="GO" id="GO:0071944">
    <property type="term" value="C:cell periphery"/>
    <property type="evidence" value="ECO:0007669"/>
    <property type="project" value="UniProtKB-ARBA"/>
</dbReference>
<keyword evidence="2" id="KW-0812">Transmembrane</keyword>
<protein>
    <submittedName>
        <fullName evidence="6">Mucin-17-like</fullName>
    </submittedName>
</protein>
<accession>A0A8J1JBT6</accession>
<dbReference type="InterPro" id="IPR000742">
    <property type="entry name" value="EGF"/>
</dbReference>
<dbReference type="InterPro" id="IPR000082">
    <property type="entry name" value="SEA_dom"/>
</dbReference>
<organism evidence="5 6">
    <name type="scientific">Xenopus tropicalis</name>
    <name type="common">Western clawed frog</name>
    <name type="synonym">Silurana tropicalis</name>
    <dbReference type="NCBI Taxonomy" id="8364"/>
    <lineage>
        <taxon>Eukaryota</taxon>
        <taxon>Metazoa</taxon>
        <taxon>Chordata</taxon>
        <taxon>Craniata</taxon>
        <taxon>Vertebrata</taxon>
        <taxon>Euteleostomi</taxon>
        <taxon>Amphibia</taxon>
        <taxon>Batrachia</taxon>
        <taxon>Anura</taxon>
        <taxon>Pipoidea</taxon>
        <taxon>Pipidae</taxon>
        <taxon>Xenopodinae</taxon>
        <taxon>Xenopus</taxon>
        <taxon>Silurana</taxon>
    </lineage>
</organism>
<feature type="compositionally biased region" description="Polar residues" evidence="1">
    <location>
        <begin position="171"/>
        <end position="190"/>
    </location>
</feature>
<feature type="region of interest" description="Disordered" evidence="1">
    <location>
        <begin position="31"/>
        <end position="329"/>
    </location>
</feature>
<gene>
    <name evidence="6 7" type="primary">LOC116409571</name>
</gene>
<dbReference type="OrthoDB" id="7493297at2759"/>
<dbReference type="KEGG" id="xtr:116409571"/>
<feature type="compositionally biased region" description="Low complexity" evidence="1">
    <location>
        <begin position="31"/>
        <end position="43"/>
    </location>
</feature>